<keyword evidence="4 5" id="KW-0539">Nucleus</keyword>
<dbReference type="Pfam" id="PF04769">
    <property type="entry name" value="MATalpha_HMGbox"/>
    <property type="match status" value="1"/>
</dbReference>
<dbReference type="PROSITE" id="PS51325">
    <property type="entry name" value="ALPHA_BOX"/>
    <property type="match status" value="1"/>
</dbReference>
<dbReference type="AlphaFoldDB" id="A0AAJ0H436"/>
<reference evidence="7" key="2">
    <citation type="submission" date="2023-06" db="EMBL/GenBank/DDBJ databases">
        <authorList>
            <consortium name="Lawrence Berkeley National Laboratory"/>
            <person name="Mondo S.J."/>
            <person name="Hensen N."/>
            <person name="Bonometti L."/>
            <person name="Westerberg I."/>
            <person name="Brannstrom I.O."/>
            <person name="Guillou S."/>
            <person name="Cros-Aarteil S."/>
            <person name="Calhoun S."/>
            <person name="Haridas S."/>
            <person name="Kuo A."/>
            <person name="Pangilinan J."/>
            <person name="Riley R."/>
            <person name="Labutti K."/>
            <person name="Andreopoulos B."/>
            <person name="Lipzen A."/>
            <person name="Chen C."/>
            <person name="Yanf M."/>
            <person name="Daum C."/>
            <person name="Ng V."/>
            <person name="Clum A."/>
            <person name="Steindorff A."/>
            <person name="Ohm R."/>
            <person name="Martin F."/>
            <person name="Silar P."/>
            <person name="Natvig D."/>
            <person name="Lalanne C."/>
            <person name="Gautier V."/>
            <person name="Ament-Velasquez S.L."/>
            <person name="Kruys A."/>
            <person name="Hutchinson M.I."/>
            <person name="Powell A.J."/>
            <person name="Barry K."/>
            <person name="Miller A.N."/>
            <person name="Grigoriev I.V."/>
            <person name="Debuchy R."/>
            <person name="Gladieux P."/>
            <person name="Thoren M.H."/>
            <person name="Johannesson H."/>
        </authorList>
    </citation>
    <scope>NUCLEOTIDE SEQUENCE</scope>
    <source>
        <strain evidence="7">CBS 333.67</strain>
    </source>
</reference>
<comment type="caution">
    <text evidence="7">The sequence shown here is derived from an EMBL/GenBank/DDBJ whole genome shotgun (WGS) entry which is preliminary data.</text>
</comment>
<evidence type="ECO:0000256" key="3">
    <source>
        <dbReference type="ARBA" id="ARBA00023163"/>
    </source>
</evidence>
<evidence type="ECO:0000313" key="8">
    <source>
        <dbReference type="Proteomes" id="UP001273166"/>
    </source>
</evidence>
<keyword evidence="8" id="KW-1185">Reference proteome</keyword>
<dbReference type="Proteomes" id="UP001273166">
    <property type="component" value="Unassembled WGS sequence"/>
</dbReference>
<dbReference type="GO" id="GO:0005634">
    <property type="term" value="C:nucleus"/>
    <property type="evidence" value="ECO:0007669"/>
    <property type="project" value="UniProtKB-SubCell"/>
</dbReference>
<proteinExistence type="inferred from homology"/>
<keyword evidence="1 5" id="KW-0805">Transcription regulation</keyword>
<accession>A0AAJ0H436</accession>
<evidence type="ECO:0000259" key="6">
    <source>
        <dbReference type="PROSITE" id="PS51325"/>
    </source>
</evidence>
<keyword evidence="2 5" id="KW-0238">DNA-binding</keyword>
<evidence type="ECO:0000313" key="7">
    <source>
        <dbReference type="EMBL" id="KAK3311458.1"/>
    </source>
</evidence>
<dbReference type="GeneID" id="87884933"/>
<name>A0AAJ0H436_9PEZI</name>
<keyword evidence="3 5" id="KW-0804">Transcription</keyword>
<sequence length="272" mass="30870">MYHKKATEIKAKRIMPRMMGAVPQQPVKKKVNGFMGYRAYYSSLFSQLTQKEKSPIMTALWKRDPFHKEWDFMCLVYSAIREFLSNENVSLQTWIESAIGHMGIVVRDNYMRTFGWSVVRLQDGTHKVVRNHPRTVQSFLQPMNGLGIFMKCLNNGLPIADPVPIISKLSGLTNDVICINTHPGAAPQFTNTMEEFRQFARTHPQLAMSALWQVPVTHPLITQGVSVHNVEDLPAPGAELDDAELDAMIDEIFMDTYGPNHPYFTSRQANSA</sequence>
<dbReference type="EMBL" id="JAUDZG010000001">
    <property type="protein sequence ID" value="KAK3311458.1"/>
    <property type="molecule type" value="Genomic_DNA"/>
</dbReference>
<gene>
    <name evidence="7" type="ORF">B0T15DRAFT_482472</name>
</gene>
<comment type="similarity">
    <text evidence="5">Belongs to the MATALPHA1 family.</text>
</comment>
<protein>
    <submittedName>
        <fullName evidence="7">Mating-type protein MAT alpha 1-domain-containing protein</fullName>
    </submittedName>
</protein>
<reference evidence="7" key="1">
    <citation type="journal article" date="2023" name="Mol. Phylogenet. Evol.">
        <title>Genome-scale phylogeny and comparative genomics of the fungal order Sordariales.</title>
        <authorList>
            <person name="Hensen N."/>
            <person name="Bonometti L."/>
            <person name="Westerberg I."/>
            <person name="Brannstrom I.O."/>
            <person name="Guillou S."/>
            <person name="Cros-Aarteil S."/>
            <person name="Calhoun S."/>
            <person name="Haridas S."/>
            <person name="Kuo A."/>
            <person name="Mondo S."/>
            <person name="Pangilinan J."/>
            <person name="Riley R."/>
            <person name="LaButti K."/>
            <person name="Andreopoulos B."/>
            <person name="Lipzen A."/>
            <person name="Chen C."/>
            <person name="Yan M."/>
            <person name="Daum C."/>
            <person name="Ng V."/>
            <person name="Clum A."/>
            <person name="Steindorff A."/>
            <person name="Ohm R.A."/>
            <person name="Martin F."/>
            <person name="Silar P."/>
            <person name="Natvig D.O."/>
            <person name="Lalanne C."/>
            <person name="Gautier V."/>
            <person name="Ament-Velasquez S.L."/>
            <person name="Kruys A."/>
            <person name="Hutchinson M.I."/>
            <person name="Powell A.J."/>
            <person name="Barry K."/>
            <person name="Miller A.N."/>
            <person name="Grigoriev I.V."/>
            <person name="Debuchy R."/>
            <person name="Gladieux P."/>
            <person name="Hiltunen Thoren M."/>
            <person name="Johannesson H."/>
        </authorList>
    </citation>
    <scope>NUCLEOTIDE SEQUENCE</scope>
    <source>
        <strain evidence="7">CBS 333.67</strain>
    </source>
</reference>
<evidence type="ECO:0000256" key="4">
    <source>
        <dbReference type="ARBA" id="ARBA00023242"/>
    </source>
</evidence>
<organism evidence="7 8">
    <name type="scientific">Chaetomium strumarium</name>
    <dbReference type="NCBI Taxonomy" id="1170767"/>
    <lineage>
        <taxon>Eukaryota</taxon>
        <taxon>Fungi</taxon>
        <taxon>Dikarya</taxon>
        <taxon>Ascomycota</taxon>
        <taxon>Pezizomycotina</taxon>
        <taxon>Sordariomycetes</taxon>
        <taxon>Sordariomycetidae</taxon>
        <taxon>Sordariales</taxon>
        <taxon>Chaetomiaceae</taxon>
        <taxon>Chaetomium</taxon>
    </lineage>
</organism>
<dbReference type="GO" id="GO:0008301">
    <property type="term" value="F:DNA binding, bending"/>
    <property type="evidence" value="ECO:0007669"/>
    <property type="project" value="InterPro"/>
</dbReference>
<comment type="subcellular location">
    <subcellularLocation>
        <location evidence="5">Nucleus</location>
    </subcellularLocation>
</comment>
<feature type="domain" description="Alpha box" evidence="6">
    <location>
        <begin position="26"/>
        <end position="81"/>
    </location>
</feature>
<dbReference type="InterPro" id="IPR006856">
    <property type="entry name" value="MATalpha_HMGbox"/>
</dbReference>
<dbReference type="RefSeq" id="XP_062727238.1">
    <property type="nucleotide sequence ID" value="XM_062866104.1"/>
</dbReference>
<evidence type="ECO:0000256" key="1">
    <source>
        <dbReference type="ARBA" id="ARBA00023015"/>
    </source>
</evidence>
<evidence type="ECO:0000256" key="5">
    <source>
        <dbReference type="RuleBase" id="RU003516"/>
    </source>
</evidence>
<dbReference type="GO" id="GO:0045895">
    <property type="term" value="P:positive regulation of mating-type specific transcription, DNA-templated"/>
    <property type="evidence" value="ECO:0007669"/>
    <property type="project" value="InterPro"/>
</dbReference>
<evidence type="ECO:0000256" key="2">
    <source>
        <dbReference type="ARBA" id="ARBA00023125"/>
    </source>
</evidence>